<keyword evidence="5" id="KW-0808">Transferase</keyword>
<dbReference type="RefSeq" id="WP_353303322.1">
    <property type="nucleotide sequence ID" value="NZ_BAABWN010000007.1"/>
</dbReference>
<comment type="catalytic activity">
    <reaction evidence="1">
        <text>ATP + protein L-histidine = ADP + protein N-phospho-L-histidine.</text>
        <dbReference type="EC" id="2.7.13.3"/>
    </reaction>
</comment>
<sequence>MVGLATEHEQSNELGMSLLGVMKAAPMGIIVLDSSGKIIEDNHTANNLLGCTLKGEFWRDVLKACFLRQYDDGHEISTKNGKRLLISTTAINGSKPGQIIVLHDQTETRKLQDTVNQQLRLSSLGKMVSALAHQIRTPLSAALLYAGHMCDSTINAEKKAEFSDKLRSRLLHLERQVQDMLLFVRGDLPLNDTISPRQLIQELEEALEFPINASGSKLKLTNVIAVEQIKCNKDALISAVLNLVNNAIQSYENSQVASGGQSKVEPFRLIEISCYSIDETIFIDVRDFGCGINESLMKQLVNPFVTTKPQGTGLGLAVIRAVANAHGGELVLENKKPGVLATIKISTQTDFVSISA</sequence>
<dbReference type="InterPro" id="IPR003594">
    <property type="entry name" value="HATPase_dom"/>
</dbReference>
<keyword evidence="6" id="KW-1185">Reference proteome</keyword>
<dbReference type="Proteomes" id="UP001465153">
    <property type="component" value="Unassembled WGS sequence"/>
</dbReference>
<organism evidence="5 6">
    <name type="scientific">Sessilibacter corallicola</name>
    <dbReference type="NCBI Taxonomy" id="2904075"/>
    <lineage>
        <taxon>Bacteria</taxon>
        <taxon>Pseudomonadati</taxon>
        <taxon>Pseudomonadota</taxon>
        <taxon>Gammaproteobacteria</taxon>
        <taxon>Cellvibrionales</taxon>
        <taxon>Cellvibrionaceae</taxon>
        <taxon>Sessilibacter</taxon>
    </lineage>
</organism>
<comment type="caution">
    <text evidence="5">The sequence shown here is derived from an EMBL/GenBank/DDBJ whole genome shotgun (WGS) entry which is preliminary data.</text>
</comment>
<dbReference type="EC" id="2.7.13.3" evidence="2"/>
<accession>A0ABQ0AAK9</accession>
<dbReference type="SUPFAM" id="SSF47384">
    <property type="entry name" value="Homodimeric domain of signal transducing histidine kinase"/>
    <property type="match status" value="1"/>
</dbReference>
<evidence type="ECO:0000256" key="2">
    <source>
        <dbReference type="ARBA" id="ARBA00012438"/>
    </source>
</evidence>
<dbReference type="PROSITE" id="PS50109">
    <property type="entry name" value="HIS_KIN"/>
    <property type="match status" value="1"/>
</dbReference>
<keyword evidence="3" id="KW-0597">Phosphoprotein</keyword>
<dbReference type="InterPro" id="IPR036890">
    <property type="entry name" value="HATPase_C_sf"/>
</dbReference>
<dbReference type="Gene3D" id="1.10.287.130">
    <property type="match status" value="1"/>
</dbReference>
<reference evidence="5 6" key="1">
    <citation type="submission" date="2024-04" db="EMBL/GenBank/DDBJ databases">
        <title>Draft genome sequence of Sessilibacter corallicola NBRC 116591.</title>
        <authorList>
            <person name="Miyakawa T."/>
            <person name="Kusuya Y."/>
            <person name="Miura T."/>
        </authorList>
    </citation>
    <scope>NUCLEOTIDE SEQUENCE [LARGE SCALE GENOMIC DNA]</scope>
    <source>
        <strain evidence="5 6">KU-00831-HH</strain>
    </source>
</reference>
<dbReference type="GO" id="GO:0016301">
    <property type="term" value="F:kinase activity"/>
    <property type="evidence" value="ECO:0007669"/>
    <property type="project" value="UniProtKB-KW"/>
</dbReference>
<dbReference type="SMART" id="SM00388">
    <property type="entry name" value="HisKA"/>
    <property type="match status" value="1"/>
</dbReference>
<dbReference type="CDD" id="cd00075">
    <property type="entry name" value="HATPase"/>
    <property type="match status" value="1"/>
</dbReference>
<dbReference type="SUPFAM" id="SSF55874">
    <property type="entry name" value="ATPase domain of HSP90 chaperone/DNA topoisomerase II/histidine kinase"/>
    <property type="match status" value="1"/>
</dbReference>
<dbReference type="Pfam" id="PF02518">
    <property type="entry name" value="HATPase_c"/>
    <property type="match status" value="1"/>
</dbReference>
<dbReference type="PRINTS" id="PR00344">
    <property type="entry name" value="BCTRLSENSOR"/>
</dbReference>
<proteinExistence type="predicted"/>
<dbReference type="CDD" id="cd00082">
    <property type="entry name" value="HisKA"/>
    <property type="match status" value="1"/>
</dbReference>
<dbReference type="EMBL" id="BAABWN010000007">
    <property type="protein sequence ID" value="GAA6168593.1"/>
    <property type="molecule type" value="Genomic_DNA"/>
</dbReference>
<evidence type="ECO:0000256" key="1">
    <source>
        <dbReference type="ARBA" id="ARBA00000085"/>
    </source>
</evidence>
<feature type="domain" description="Histidine kinase" evidence="4">
    <location>
        <begin position="130"/>
        <end position="349"/>
    </location>
</feature>
<evidence type="ECO:0000313" key="6">
    <source>
        <dbReference type="Proteomes" id="UP001465153"/>
    </source>
</evidence>
<gene>
    <name evidence="5" type="primary">fleS</name>
    <name evidence="5" type="ORF">NBRC116591_24040</name>
</gene>
<evidence type="ECO:0000313" key="5">
    <source>
        <dbReference type="EMBL" id="GAA6168593.1"/>
    </source>
</evidence>
<protein>
    <recommendedName>
        <fullName evidence="2">histidine kinase</fullName>
        <ecNumber evidence="2">2.7.13.3</ecNumber>
    </recommendedName>
</protein>
<dbReference type="InterPro" id="IPR004358">
    <property type="entry name" value="Sig_transdc_His_kin-like_C"/>
</dbReference>
<dbReference type="InterPro" id="IPR003661">
    <property type="entry name" value="HisK_dim/P_dom"/>
</dbReference>
<dbReference type="Gene3D" id="3.30.565.10">
    <property type="entry name" value="Histidine kinase-like ATPase, C-terminal domain"/>
    <property type="match status" value="1"/>
</dbReference>
<evidence type="ECO:0000256" key="3">
    <source>
        <dbReference type="ARBA" id="ARBA00022553"/>
    </source>
</evidence>
<keyword evidence="5" id="KW-0418">Kinase</keyword>
<dbReference type="Pfam" id="PF00512">
    <property type="entry name" value="HisKA"/>
    <property type="match status" value="1"/>
</dbReference>
<dbReference type="SMART" id="SM00387">
    <property type="entry name" value="HATPase_c"/>
    <property type="match status" value="1"/>
</dbReference>
<dbReference type="PANTHER" id="PTHR43065:SF29">
    <property type="entry name" value="SENSOR PROTEIN KINASE FLES"/>
    <property type="match status" value="1"/>
</dbReference>
<dbReference type="InterPro" id="IPR036097">
    <property type="entry name" value="HisK_dim/P_sf"/>
</dbReference>
<evidence type="ECO:0000259" key="4">
    <source>
        <dbReference type="PROSITE" id="PS50109"/>
    </source>
</evidence>
<dbReference type="InterPro" id="IPR005467">
    <property type="entry name" value="His_kinase_dom"/>
</dbReference>
<dbReference type="PANTHER" id="PTHR43065">
    <property type="entry name" value="SENSOR HISTIDINE KINASE"/>
    <property type="match status" value="1"/>
</dbReference>
<name>A0ABQ0AAK9_9GAMM</name>